<accession>W1N7S0</accession>
<evidence type="ECO:0000313" key="2">
    <source>
        <dbReference type="Proteomes" id="UP000019113"/>
    </source>
</evidence>
<organism evidence="1 2">
    <name type="scientific">Halomonas huangheensis</name>
    <dbReference type="NCBI Taxonomy" id="1178482"/>
    <lineage>
        <taxon>Bacteria</taxon>
        <taxon>Pseudomonadati</taxon>
        <taxon>Pseudomonadota</taxon>
        <taxon>Gammaproteobacteria</taxon>
        <taxon>Oceanospirillales</taxon>
        <taxon>Halomonadaceae</taxon>
        <taxon>Halomonas</taxon>
    </lineage>
</organism>
<sequence length="43" mass="4712">MWGPQELPLATIMKESEDTGMQGKKEYCMTSLGLPVGDVVIRA</sequence>
<evidence type="ECO:0000313" key="1">
    <source>
        <dbReference type="EMBL" id="ERL51602.1"/>
    </source>
</evidence>
<dbReference type="EMBL" id="AVBC01000023">
    <property type="protein sequence ID" value="ERL51602.1"/>
    <property type="molecule type" value="Genomic_DNA"/>
</dbReference>
<dbReference type="Proteomes" id="UP000019113">
    <property type="component" value="Unassembled WGS sequence"/>
</dbReference>
<gene>
    <name evidence="1" type="ORF">BJB45_13175</name>
</gene>
<proteinExistence type="predicted"/>
<protein>
    <submittedName>
        <fullName evidence="1">Uncharacterized protein</fullName>
    </submittedName>
</protein>
<name>W1N7S0_9GAMM</name>
<keyword evidence="2" id="KW-1185">Reference proteome</keyword>
<reference evidence="1 2" key="1">
    <citation type="submission" date="2013-08" db="EMBL/GenBank/DDBJ databases">
        <title>draft genome of Halomonas huanghegensis, strain BJGMM-B45T.</title>
        <authorList>
            <person name="Miao C."/>
            <person name="Wan Y."/>
            <person name="Jin W."/>
        </authorList>
    </citation>
    <scope>NUCLEOTIDE SEQUENCE [LARGE SCALE GENOMIC DNA]</scope>
    <source>
        <strain evidence="1 2">BJGMM-B45</strain>
    </source>
</reference>
<dbReference type="AlphaFoldDB" id="W1N7S0"/>
<comment type="caution">
    <text evidence="1">The sequence shown here is derived from an EMBL/GenBank/DDBJ whole genome shotgun (WGS) entry which is preliminary data.</text>
</comment>